<evidence type="ECO:0000256" key="4">
    <source>
        <dbReference type="ARBA" id="ARBA00022777"/>
    </source>
</evidence>
<comment type="catalytic activity">
    <reaction evidence="5">
        <text>N(tele)-phospho-L-histidyl/L-threonyl-[pyruvate, phosphate dikinase] + ADP = N(tele)-phospho-L-histidyl/O-phospho-L-threonyl-[pyruvate, phosphate dikinase] + AMP + H(+)</text>
        <dbReference type="Rhea" id="RHEA:43692"/>
        <dbReference type="Rhea" id="RHEA-COMP:10650"/>
        <dbReference type="Rhea" id="RHEA-COMP:10651"/>
        <dbReference type="ChEBI" id="CHEBI:15378"/>
        <dbReference type="ChEBI" id="CHEBI:30013"/>
        <dbReference type="ChEBI" id="CHEBI:61977"/>
        <dbReference type="ChEBI" id="CHEBI:83586"/>
        <dbReference type="ChEBI" id="CHEBI:456215"/>
        <dbReference type="ChEBI" id="CHEBI:456216"/>
        <dbReference type="EC" id="2.7.11.32"/>
    </reaction>
</comment>
<name>A0A1L8MLJ4_9STRE</name>
<dbReference type="PANTHER" id="PTHR31756">
    <property type="entry name" value="PYRUVATE, PHOSPHATE DIKINASE REGULATORY PROTEIN 1, CHLOROPLASTIC"/>
    <property type="match status" value="1"/>
</dbReference>
<dbReference type="HAMAP" id="MF_00921">
    <property type="entry name" value="PDRP"/>
    <property type="match status" value="1"/>
</dbReference>
<protein>
    <recommendedName>
        <fullName evidence="5">Putative pyruvate, phosphate dikinase regulatory protein</fullName>
        <shortName evidence="5">PPDK regulatory protein</shortName>
        <ecNumber evidence="5">2.7.11.32</ecNumber>
        <ecNumber evidence="5">2.7.4.27</ecNumber>
    </recommendedName>
</protein>
<dbReference type="InterPro" id="IPR026565">
    <property type="entry name" value="PPDK_reg"/>
</dbReference>
<comment type="function">
    <text evidence="5">Bifunctional serine/threonine kinase and phosphorylase involved in the regulation of the pyruvate, phosphate dikinase (PPDK) by catalyzing its phosphorylation/dephosphorylation.</text>
</comment>
<evidence type="ECO:0000313" key="7">
    <source>
        <dbReference type="Proteomes" id="UP000182015"/>
    </source>
</evidence>
<dbReference type="EC" id="2.7.4.27" evidence="5"/>
<keyword evidence="6" id="KW-0670">Pyruvate</keyword>
<dbReference type="GO" id="GO:0043531">
    <property type="term" value="F:ADP binding"/>
    <property type="evidence" value="ECO:0007669"/>
    <property type="project" value="UniProtKB-UniRule"/>
</dbReference>
<dbReference type="GO" id="GO:0004674">
    <property type="term" value="F:protein serine/threonine kinase activity"/>
    <property type="evidence" value="ECO:0007669"/>
    <property type="project" value="UniProtKB-UniRule"/>
</dbReference>
<keyword evidence="7" id="KW-1185">Reference proteome</keyword>
<dbReference type="EMBL" id="LZDD01000002">
    <property type="protein sequence ID" value="OJF71601.1"/>
    <property type="molecule type" value="Genomic_DNA"/>
</dbReference>
<dbReference type="RefSeq" id="WP_071793857.1">
    <property type="nucleotide sequence ID" value="NZ_LZDD01000002.1"/>
</dbReference>
<keyword evidence="3 5" id="KW-0547">Nucleotide-binding</keyword>
<accession>A0A1L8MLJ4</accession>
<organism evidence="6 7">
    <name type="scientific">Streptococcus bovimastitidis</name>
    <dbReference type="NCBI Taxonomy" id="1856638"/>
    <lineage>
        <taxon>Bacteria</taxon>
        <taxon>Bacillati</taxon>
        <taxon>Bacillota</taxon>
        <taxon>Bacilli</taxon>
        <taxon>Lactobacillales</taxon>
        <taxon>Streptococcaceae</taxon>
        <taxon>Streptococcus</taxon>
    </lineage>
</organism>
<dbReference type="NCBIfam" id="NF003742">
    <property type="entry name" value="PRK05339.1"/>
    <property type="match status" value="1"/>
</dbReference>
<feature type="binding site" evidence="5">
    <location>
        <begin position="151"/>
        <end position="158"/>
    </location>
    <ligand>
        <name>ADP</name>
        <dbReference type="ChEBI" id="CHEBI:456216"/>
    </ligand>
</feature>
<reference evidence="7" key="1">
    <citation type="submission" date="2016-06" db="EMBL/GenBank/DDBJ databases">
        <authorList>
            <person name="de Vries S.P.W."/>
            <person name="Hadjirin N.F."/>
            <person name="Lay E.M."/>
            <person name="Zadoks R.N."/>
            <person name="Peacock S.J."/>
            <person name="Parkhill J."/>
            <person name="Grant A.J."/>
            <person name="Mcdougall S."/>
            <person name="Holmes M.A."/>
        </authorList>
    </citation>
    <scope>NUCLEOTIDE SEQUENCE [LARGE SCALE GENOMIC DNA]</scope>
    <source>
        <strain evidence="7">NZ1587</strain>
    </source>
</reference>
<comment type="catalytic activity">
    <reaction evidence="5">
        <text>N(tele)-phospho-L-histidyl/O-phospho-L-threonyl-[pyruvate, phosphate dikinase] + phosphate + H(+) = N(tele)-phospho-L-histidyl/L-threonyl-[pyruvate, phosphate dikinase] + diphosphate</text>
        <dbReference type="Rhea" id="RHEA:43696"/>
        <dbReference type="Rhea" id="RHEA-COMP:10650"/>
        <dbReference type="Rhea" id="RHEA-COMP:10651"/>
        <dbReference type="ChEBI" id="CHEBI:15378"/>
        <dbReference type="ChEBI" id="CHEBI:30013"/>
        <dbReference type="ChEBI" id="CHEBI:33019"/>
        <dbReference type="ChEBI" id="CHEBI:43474"/>
        <dbReference type="ChEBI" id="CHEBI:61977"/>
        <dbReference type="ChEBI" id="CHEBI:83586"/>
        <dbReference type="EC" id="2.7.4.27"/>
    </reaction>
</comment>
<keyword evidence="1 5" id="KW-0723">Serine/threonine-protein kinase</keyword>
<keyword evidence="4 5" id="KW-0418">Kinase</keyword>
<gene>
    <name evidence="6" type="ORF">A9Q68_06345</name>
</gene>
<dbReference type="AlphaFoldDB" id="A0A1L8MLJ4"/>
<evidence type="ECO:0000256" key="2">
    <source>
        <dbReference type="ARBA" id="ARBA00022679"/>
    </source>
</evidence>
<evidence type="ECO:0000256" key="1">
    <source>
        <dbReference type="ARBA" id="ARBA00022527"/>
    </source>
</evidence>
<dbReference type="GO" id="GO:0005524">
    <property type="term" value="F:ATP binding"/>
    <property type="evidence" value="ECO:0007669"/>
    <property type="project" value="InterPro"/>
</dbReference>
<sequence length="271" mass="30838">MDEQLTLYIISDSLGETARAIANACMQQFPQHDKWRFERFSYINNKELLDAVFEKAKNKNVCLMFSLVDDQLAQYAKVRSEEENFVYVDLLSNVIKAMSKISGLSPLGQPGLLRKLDREYFKRVEAIEFAVKYDDGKDPRGILLADLVLLGISRTSKTPLSMYLADKHVKVVNIPLVPEVPIPKEIYEISPKKIIGLTNSVERLSQVRKERLKSMGLSSTASYANRDRIYEEAAYAEELMRKLKCPIINVSDKAIEETATIILEILKNNSL</sequence>
<keyword evidence="2 5" id="KW-0808">Transferase</keyword>
<dbReference type="Proteomes" id="UP000182015">
    <property type="component" value="Unassembled WGS sequence"/>
</dbReference>
<evidence type="ECO:0000256" key="3">
    <source>
        <dbReference type="ARBA" id="ARBA00022741"/>
    </source>
</evidence>
<dbReference type="InterPro" id="IPR005177">
    <property type="entry name" value="Kinase-pyrophosphorylase"/>
</dbReference>
<comment type="similarity">
    <text evidence="5">Belongs to the pyruvate, phosphate/water dikinase regulatory protein family. PDRP subfamily.</text>
</comment>
<dbReference type="PANTHER" id="PTHR31756:SF3">
    <property type="entry name" value="PYRUVATE, PHOSPHATE DIKINASE REGULATORY PROTEIN 1, CHLOROPLASTIC"/>
    <property type="match status" value="1"/>
</dbReference>
<proteinExistence type="inferred from homology"/>
<dbReference type="STRING" id="1856638.A9Q68_06345"/>
<comment type="caution">
    <text evidence="6">The sequence shown here is derived from an EMBL/GenBank/DDBJ whole genome shotgun (WGS) entry which is preliminary data.</text>
</comment>
<dbReference type="GO" id="GO:0016776">
    <property type="term" value="F:phosphotransferase activity, phosphate group as acceptor"/>
    <property type="evidence" value="ECO:0007669"/>
    <property type="project" value="UniProtKB-UniRule"/>
</dbReference>
<dbReference type="Pfam" id="PF03618">
    <property type="entry name" value="Kinase-PPPase"/>
    <property type="match status" value="1"/>
</dbReference>
<dbReference type="EC" id="2.7.11.32" evidence="5"/>
<evidence type="ECO:0000256" key="5">
    <source>
        <dbReference type="HAMAP-Rule" id="MF_00921"/>
    </source>
</evidence>
<evidence type="ECO:0000313" key="6">
    <source>
        <dbReference type="EMBL" id="OJF71601.1"/>
    </source>
</evidence>
<dbReference type="OrthoDB" id="9782201at2"/>